<feature type="compositionally biased region" description="Basic and acidic residues" evidence="1">
    <location>
        <begin position="290"/>
        <end position="299"/>
    </location>
</feature>
<evidence type="ECO:0000313" key="3">
    <source>
        <dbReference type="EMBL" id="KPQ34231.1"/>
    </source>
</evidence>
<dbReference type="CDD" id="cd02511">
    <property type="entry name" value="Beta4Glucosyltransferase"/>
    <property type="match status" value="1"/>
</dbReference>
<name>A0A0P8BZ68_9CYAN</name>
<keyword evidence="3" id="KW-0808">Transferase</keyword>
<dbReference type="Gene3D" id="3.90.550.10">
    <property type="entry name" value="Spore Coat Polysaccharide Biosynthesis Protein SpsA, Chain A"/>
    <property type="match status" value="1"/>
</dbReference>
<dbReference type="Proteomes" id="UP000050465">
    <property type="component" value="Unassembled WGS sequence"/>
</dbReference>
<dbReference type="SUPFAM" id="SSF53448">
    <property type="entry name" value="Nucleotide-diphospho-sugar transferases"/>
    <property type="match status" value="1"/>
</dbReference>
<organism evidence="3 4">
    <name type="scientific">Phormidesmis priestleyi Ana</name>
    <dbReference type="NCBI Taxonomy" id="1666911"/>
    <lineage>
        <taxon>Bacteria</taxon>
        <taxon>Bacillati</taxon>
        <taxon>Cyanobacteriota</taxon>
        <taxon>Cyanophyceae</taxon>
        <taxon>Leptolyngbyales</taxon>
        <taxon>Leptolyngbyaceae</taxon>
        <taxon>Phormidesmis</taxon>
    </lineage>
</organism>
<dbReference type="PANTHER" id="PTHR43630">
    <property type="entry name" value="POLY-BETA-1,6-N-ACETYL-D-GLUCOSAMINE SYNTHASE"/>
    <property type="match status" value="1"/>
</dbReference>
<protein>
    <submittedName>
        <fullName evidence="3">Family 2 glycosyl transferase HpsK</fullName>
    </submittedName>
</protein>
<dbReference type="InterPro" id="IPR001173">
    <property type="entry name" value="Glyco_trans_2-like"/>
</dbReference>
<reference evidence="3 4" key="1">
    <citation type="submission" date="2015-09" db="EMBL/GenBank/DDBJ databases">
        <title>Identification and resolution of microdiversity through metagenomic sequencing of parallel consortia.</title>
        <authorList>
            <person name="Nelson W.C."/>
            <person name="Romine M.F."/>
            <person name="Lindemann S.R."/>
        </authorList>
    </citation>
    <scope>NUCLEOTIDE SEQUENCE [LARGE SCALE GENOMIC DNA]</scope>
    <source>
        <strain evidence="3">Ana</strain>
    </source>
</reference>
<dbReference type="AlphaFoldDB" id="A0A0P8BZ68"/>
<sequence>MFSIFILTHNEELDIAACIESAALSDDVIVVDSFSSDRTPEIARDMAERYPQVRFIQHAFVSHGQQRTWMLRNIPTRHHWSYILEADERMTPALFAECEVAAQSGEHVGYYAAERVMFMDKWIKHSTQYPRYQLRLLDKAHVWFDDYGHTEREVVNGTHGFLQETYPHYTCGKGFSRWIEKHNRYSTDEAKETVKQLTDGKVSWRALLMGKTEVERRRALKDLSLRIPGRPIVRFLYMYFILGGILDGRAGFTWCVLQAFYEYLILLKVWEIRHYPEATATSLTLPGQTKEPEQTKDESNTSISNAV</sequence>
<evidence type="ECO:0000313" key="4">
    <source>
        <dbReference type="Proteomes" id="UP000050465"/>
    </source>
</evidence>
<dbReference type="PANTHER" id="PTHR43630:SF2">
    <property type="entry name" value="GLYCOSYLTRANSFERASE"/>
    <property type="match status" value="1"/>
</dbReference>
<accession>A0A0P8BZ68</accession>
<dbReference type="Pfam" id="PF00535">
    <property type="entry name" value="Glycos_transf_2"/>
    <property type="match status" value="1"/>
</dbReference>
<dbReference type="STRING" id="1666911.HLUCCA11_15895"/>
<gene>
    <name evidence="3" type="primary">hpsK</name>
    <name evidence="3" type="ORF">HLUCCA11_15895</name>
</gene>
<dbReference type="PATRIC" id="fig|1666911.3.peg.838"/>
<dbReference type="EMBL" id="LJZR01000022">
    <property type="protein sequence ID" value="KPQ34231.1"/>
    <property type="molecule type" value="Genomic_DNA"/>
</dbReference>
<proteinExistence type="predicted"/>
<evidence type="ECO:0000259" key="2">
    <source>
        <dbReference type="Pfam" id="PF00535"/>
    </source>
</evidence>
<feature type="region of interest" description="Disordered" evidence="1">
    <location>
        <begin position="284"/>
        <end position="307"/>
    </location>
</feature>
<dbReference type="InterPro" id="IPR029044">
    <property type="entry name" value="Nucleotide-diphossugar_trans"/>
</dbReference>
<dbReference type="GO" id="GO:0016740">
    <property type="term" value="F:transferase activity"/>
    <property type="evidence" value="ECO:0007669"/>
    <property type="project" value="UniProtKB-KW"/>
</dbReference>
<evidence type="ECO:0000256" key="1">
    <source>
        <dbReference type="SAM" id="MobiDB-lite"/>
    </source>
</evidence>
<feature type="domain" description="Glycosyltransferase 2-like" evidence="2">
    <location>
        <begin position="3"/>
        <end position="112"/>
    </location>
</feature>
<comment type="caution">
    <text evidence="3">The sequence shown here is derived from an EMBL/GenBank/DDBJ whole genome shotgun (WGS) entry which is preliminary data.</text>
</comment>